<protein>
    <submittedName>
        <fullName evidence="1">Uncharacterized protein</fullName>
    </submittedName>
</protein>
<dbReference type="AlphaFoldDB" id="A0A0A9AQP6"/>
<name>A0A0A9AQP6_ARUDO</name>
<reference evidence="1" key="1">
    <citation type="submission" date="2014-09" db="EMBL/GenBank/DDBJ databases">
        <authorList>
            <person name="Magalhaes I.L.F."/>
            <person name="Oliveira U."/>
            <person name="Santos F.R."/>
            <person name="Vidigal T.H.D.A."/>
            <person name="Brescovit A.D."/>
            <person name="Santos A.J."/>
        </authorList>
    </citation>
    <scope>NUCLEOTIDE SEQUENCE</scope>
    <source>
        <tissue evidence="1">Shoot tissue taken approximately 20 cm above the soil surface</tissue>
    </source>
</reference>
<evidence type="ECO:0000313" key="1">
    <source>
        <dbReference type="EMBL" id="JAD49407.1"/>
    </source>
</evidence>
<accession>A0A0A9AQP6</accession>
<organism evidence="1">
    <name type="scientific">Arundo donax</name>
    <name type="common">Giant reed</name>
    <name type="synonym">Donax arundinaceus</name>
    <dbReference type="NCBI Taxonomy" id="35708"/>
    <lineage>
        <taxon>Eukaryota</taxon>
        <taxon>Viridiplantae</taxon>
        <taxon>Streptophyta</taxon>
        <taxon>Embryophyta</taxon>
        <taxon>Tracheophyta</taxon>
        <taxon>Spermatophyta</taxon>
        <taxon>Magnoliopsida</taxon>
        <taxon>Liliopsida</taxon>
        <taxon>Poales</taxon>
        <taxon>Poaceae</taxon>
        <taxon>PACMAD clade</taxon>
        <taxon>Arundinoideae</taxon>
        <taxon>Arundineae</taxon>
        <taxon>Arundo</taxon>
    </lineage>
</organism>
<proteinExistence type="predicted"/>
<reference evidence="1" key="2">
    <citation type="journal article" date="2015" name="Data Brief">
        <title>Shoot transcriptome of the giant reed, Arundo donax.</title>
        <authorList>
            <person name="Barrero R.A."/>
            <person name="Guerrero F.D."/>
            <person name="Moolhuijzen P."/>
            <person name="Goolsby J.A."/>
            <person name="Tidwell J."/>
            <person name="Bellgard S.E."/>
            <person name="Bellgard M.I."/>
        </authorList>
    </citation>
    <scope>NUCLEOTIDE SEQUENCE</scope>
    <source>
        <tissue evidence="1">Shoot tissue taken approximately 20 cm above the soil surface</tissue>
    </source>
</reference>
<sequence length="20" mass="2460">MSKNCCFHKVENWKLANIFF</sequence>
<dbReference type="EMBL" id="GBRH01248488">
    <property type="protein sequence ID" value="JAD49407.1"/>
    <property type="molecule type" value="Transcribed_RNA"/>
</dbReference>